<gene>
    <name evidence="3" type="ORF">DC28_04110</name>
</gene>
<feature type="domain" description="TPM" evidence="2">
    <location>
        <begin position="122"/>
        <end position="190"/>
    </location>
</feature>
<evidence type="ECO:0000259" key="2">
    <source>
        <dbReference type="Pfam" id="PF04536"/>
    </source>
</evidence>
<dbReference type="Pfam" id="PF04536">
    <property type="entry name" value="TPM_phosphatase"/>
    <property type="match status" value="1"/>
</dbReference>
<dbReference type="eggNOG" id="COG3762">
    <property type="taxonomic scope" value="Bacteria"/>
</dbReference>
<protein>
    <recommendedName>
        <fullName evidence="2">TPM domain-containing protein</fullName>
    </recommendedName>
</protein>
<dbReference type="EMBL" id="JNUP01000031">
    <property type="protein sequence ID" value="KGE73322.1"/>
    <property type="molecule type" value="Genomic_DNA"/>
</dbReference>
<feature type="transmembrane region" description="Helical" evidence="1">
    <location>
        <begin position="88"/>
        <end position="110"/>
    </location>
</feature>
<evidence type="ECO:0000313" key="4">
    <source>
        <dbReference type="Proteomes" id="UP000029692"/>
    </source>
</evidence>
<sequence>MPMSLNEDQFERFKVWFLRGEQDQQRVRRAISELESRTSAEVLPLVVYQSSSYRFAYWRAVVAILVLTLLLSIVLVIVTPPAETLFNIVGRIILVLVVSNPILILLLHVFPTIRLIFTTQAERRDIVRDSAMACFYRFGLADTRDNSGVLLYISALEREVRILVDQGVAQKVSRNRWDALAERTQKLLNTGKGVYTVIEAIECMSAILGDSLPRRPDDENELPDLLVCRMPLEWNPSEEDLVVREHLRGFTST</sequence>
<dbReference type="PANTHER" id="PTHR30373">
    <property type="entry name" value="UPF0603 PROTEIN YGCG"/>
    <property type="match status" value="1"/>
</dbReference>
<reference evidence="3 4" key="1">
    <citation type="submission" date="2014-05" db="EMBL/GenBank/DDBJ databases">
        <title>De novo Genome Sequence of Spirocheata sp.</title>
        <authorList>
            <person name="Shivani Y."/>
            <person name="Subhash Y."/>
            <person name="Tushar L."/>
            <person name="Sasikala C."/>
            <person name="Ramana C.V."/>
        </authorList>
    </citation>
    <scope>NUCLEOTIDE SEQUENCE [LARGE SCALE GENOMIC DNA]</scope>
    <source>
        <strain evidence="3 4">JC230</strain>
    </source>
</reference>
<name>A0A098R3Q5_9SPIO</name>
<keyword evidence="4" id="KW-1185">Reference proteome</keyword>
<dbReference type="Gene3D" id="3.10.310.50">
    <property type="match status" value="1"/>
</dbReference>
<dbReference type="Proteomes" id="UP000029692">
    <property type="component" value="Unassembled WGS sequence"/>
</dbReference>
<keyword evidence="1" id="KW-1133">Transmembrane helix</keyword>
<evidence type="ECO:0000313" key="3">
    <source>
        <dbReference type="EMBL" id="KGE73322.1"/>
    </source>
</evidence>
<proteinExistence type="predicted"/>
<dbReference type="OrthoDB" id="5825388at2"/>
<accession>A0A098R3Q5</accession>
<organism evidence="3 4">
    <name type="scientific">Spirochaeta lutea</name>
    <dbReference type="NCBI Taxonomy" id="1480694"/>
    <lineage>
        <taxon>Bacteria</taxon>
        <taxon>Pseudomonadati</taxon>
        <taxon>Spirochaetota</taxon>
        <taxon>Spirochaetia</taxon>
        <taxon>Spirochaetales</taxon>
        <taxon>Spirochaetaceae</taxon>
        <taxon>Spirochaeta</taxon>
    </lineage>
</organism>
<dbReference type="STRING" id="1480694.DC28_04110"/>
<dbReference type="InterPro" id="IPR007621">
    <property type="entry name" value="TPM_dom"/>
</dbReference>
<keyword evidence="1" id="KW-0812">Transmembrane</keyword>
<dbReference type="AlphaFoldDB" id="A0A098R3Q5"/>
<keyword evidence="1" id="KW-0472">Membrane</keyword>
<feature type="transmembrane region" description="Helical" evidence="1">
    <location>
        <begin position="60"/>
        <end position="82"/>
    </location>
</feature>
<evidence type="ECO:0000256" key="1">
    <source>
        <dbReference type="SAM" id="Phobius"/>
    </source>
</evidence>
<comment type="caution">
    <text evidence="3">The sequence shown here is derived from an EMBL/GenBank/DDBJ whole genome shotgun (WGS) entry which is preliminary data.</text>
</comment>
<dbReference type="PANTHER" id="PTHR30373:SF8">
    <property type="entry name" value="BLL7265 PROTEIN"/>
    <property type="match status" value="1"/>
</dbReference>